<dbReference type="Proteomes" id="UP001627154">
    <property type="component" value="Unassembled WGS sequence"/>
</dbReference>
<reference evidence="2 3" key="1">
    <citation type="journal article" date="2024" name="bioRxiv">
        <title>A reference genome for Trichogramma kaykai: A tiny desert-dwelling parasitoid wasp with competing sex-ratio distorters.</title>
        <authorList>
            <person name="Culotta J."/>
            <person name="Lindsey A.R."/>
        </authorList>
    </citation>
    <scope>NUCLEOTIDE SEQUENCE [LARGE SCALE GENOMIC DNA]</scope>
    <source>
        <strain evidence="2 3">KSX58</strain>
    </source>
</reference>
<feature type="region of interest" description="Disordered" evidence="1">
    <location>
        <begin position="332"/>
        <end position="355"/>
    </location>
</feature>
<evidence type="ECO:0000313" key="3">
    <source>
        <dbReference type="Proteomes" id="UP001627154"/>
    </source>
</evidence>
<protein>
    <submittedName>
        <fullName evidence="2">Uncharacterized protein</fullName>
    </submittedName>
</protein>
<organism evidence="2 3">
    <name type="scientific">Trichogramma kaykai</name>
    <dbReference type="NCBI Taxonomy" id="54128"/>
    <lineage>
        <taxon>Eukaryota</taxon>
        <taxon>Metazoa</taxon>
        <taxon>Ecdysozoa</taxon>
        <taxon>Arthropoda</taxon>
        <taxon>Hexapoda</taxon>
        <taxon>Insecta</taxon>
        <taxon>Pterygota</taxon>
        <taxon>Neoptera</taxon>
        <taxon>Endopterygota</taxon>
        <taxon>Hymenoptera</taxon>
        <taxon>Apocrita</taxon>
        <taxon>Proctotrupomorpha</taxon>
        <taxon>Chalcidoidea</taxon>
        <taxon>Trichogrammatidae</taxon>
        <taxon>Trichogramma</taxon>
    </lineage>
</organism>
<sequence>MQNFCLLKGQLKEMYYSIVKSKCELERQVIENTLPIASQNPAEVAHKIMKDLGYTGVVAGEVLHIIKCLRVETQIRPTDECYEQVPVIYNNETLFLSPRTRILVGNGKQITCEGRLPTMFKIGQTWIRSLPKIIDAPQPEILSPKNSPKWRYVSPESLAISGIYSEKDTRKLRDLIVFPLERGAVLNKILKSATGQQVNTEGISISPFLTEKILNDIASNTWNKVWNGFTSFGTASAGLKGLFMCIRMIKLIVDTTIHSYALYTIYGWSLHLLGALWDSVFHLLVHLGQQRRHEAVRQDLYNRIDQQEINNVKEFQGVEVRQFEQPDMRHEAENIPQRPVAPPPPKNFGMGGIKI</sequence>
<proteinExistence type="predicted"/>
<accession>A0ABD2X044</accession>
<dbReference type="EMBL" id="JBJJXI010000060">
    <property type="protein sequence ID" value="KAL3398142.1"/>
    <property type="molecule type" value="Genomic_DNA"/>
</dbReference>
<dbReference type="AlphaFoldDB" id="A0ABD2X044"/>
<dbReference type="Pfam" id="PF24664">
    <property type="entry name" value="Monjiviricetes_fusion"/>
    <property type="match status" value="1"/>
</dbReference>
<keyword evidence="3" id="KW-1185">Reference proteome</keyword>
<evidence type="ECO:0000256" key="1">
    <source>
        <dbReference type="SAM" id="MobiDB-lite"/>
    </source>
</evidence>
<comment type="caution">
    <text evidence="2">The sequence shown here is derived from an EMBL/GenBank/DDBJ whole genome shotgun (WGS) entry which is preliminary data.</text>
</comment>
<evidence type="ECO:0000313" key="2">
    <source>
        <dbReference type="EMBL" id="KAL3398142.1"/>
    </source>
</evidence>
<gene>
    <name evidence="2" type="ORF">TKK_008350</name>
</gene>
<name>A0ABD2X044_9HYME</name>